<sequence length="487" mass="53582">MLFPGLLSFAPTPCPAEQAPVIRSIAVRGNARTREGVIRRELLFAVGERLDSGRVAETARNLRGLPFLGGADIRVRVEGGAADVQVEVEDLYARAVTPLLSGRPGELSYGVAALDYNFLGRGQTAEVTLAHDAVTGNRGEVAYGNPRLFGSRHALDAGLQVGSEGHDARLTVSMPFHRLSARWAYAVSFQDLEQQQRRYASQALVEMYTEQTLSAGLYLSRSCGDAVKVRPELRLTLSDRRFTPEPGYPSGPADRRRVLPSLGVTVWRPRYETARFLFDLGRTEDAQTGSWLSVRHGVSLRGLGSDRNFGFLQAQVVPTWRPWDRGYVFALGLLRTSYGRRGYFNLFAIAGLSVYARVGESHSLAVRGQWEAVSRSEEGAQLLLGLEGGLRGYPIRRFDGTRRALFNIEARPTYFRHRVFVLAGAFFLDGGAAWAPGRTAPAWSAAAGMGLRLGLSRVYNSPILRADLGYGLRDRAWQLGLGLGQYF</sequence>
<name>A0A1F6CQ95_HANXR</name>
<dbReference type="Gene3D" id="2.40.160.50">
    <property type="entry name" value="membrane protein fhac: a member of the omp85/tpsb transporter family"/>
    <property type="match status" value="1"/>
</dbReference>
<evidence type="ECO:0000313" key="2">
    <source>
        <dbReference type="Proteomes" id="UP000178606"/>
    </source>
</evidence>
<organism evidence="1 2">
    <name type="scientific">Handelsmanbacteria sp. (strain RIFCSPLOWO2_12_FULL_64_10)</name>
    <dbReference type="NCBI Taxonomy" id="1817868"/>
    <lineage>
        <taxon>Bacteria</taxon>
        <taxon>Candidatus Handelsmaniibacteriota</taxon>
    </lineage>
</organism>
<dbReference type="EMBL" id="MFKF01000189">
    <property type="protein sequence ID" value="OGG51260.1"/>
    <property type="molecule type" value="Genomic_DNA"/>
</dbReference>
<accession>A0A1F6CQ95</accession>
<reference evidence="1 2" key="1">
    <citation type="journal article" date="2016" name="Nat. Commun.">
        <title>Thousands of microbial genomes shed light on interconnected biogeochemical processes in an aquifer system.</title>
        <authorList>
            <person name="Anantharaman K."/>
            <person name="Brown C.T."/>
            <person name="Hug L.A."/>
            <person name="Sharon I."/>
            <person name="Castelle C.J."/>
            <person name="Probst A.J."/>
            <person name="Thomas B.C."/>
            <person name="Singh A."/>
            <person name="Wilkins M.J."/>
            <person name="Karaoz U."/>
            <person name="Brodie E.L."/>
            <person name="Williams K.H."/>
            <person name="Hubbard S.S."/>
            <person name="Banfield J.F."/>
        </authorList>
    </citation>
    <scope>NUCLEOTIDE SEQUENCE [LARGE SCALE GENOMIC DNA]</scope>
    <source>
        <strain evidence="2">RIFCSPLOWO2_12_FULL_64_10</strain>
    </source>
</reference>
<dbReference type="Gene3D" id="3.10.20.310">
    <property type="entry name" value="membrane protein fhac"/>
    <property type="match status" value="1"/>
</dbReference>
<evidence type="ECO:0000313" key="1">
    <source>
        <dbReference type="EMBL" id="OGG51260.1"/>
    </source>
</evidence>
<comment type="caution">
    <text evidence="1">The sequence shown here is derived from an EMBL/GenBank/DDBJ whole genome shotgun (WGS) entry which is preliminary data.</text>
</comment>
<dbReference type="Proteomes" id="UP000178606">
    <property type="component" value="Unassembled WGS sequence"/>
</dbReference>
<gene>
    <name evidence="1" type="ORF">A3F84_02900</name>
</gene>
<proteinExistence type="predicted"/>
<evidence type="ECO:0008006" key="3">
    <source>
        <dbReference type="Google" id="ProtNLM"/>
    </source>
</evidence>
<dbReference type="AlphaFoldDB" id="A0A1F6CQ95"/>
<protein>
    <recommendedName>
        <fullName evidence="3">POTRA domain-containing protein</fullName>
    </recommendedName>
</protein>